<gene>
    <name evidence="3" type="ORF">I6I88_08265</name>
</gene>
<dbReference type="SUPFAM" id="SSF55729">
    <property type="entry name" value="Acyl-CoA N-acyltransferases (Nat)"/>
    <property type="match status" value="1"/>
</dbReference>
<dbReference type="PANTHER" id="PTHR13947">
    <property type="entry name" value="GNAT FAMILY N-ACETYLTRANSFERASE"/>
    <property type="match status" value="1"/>
</dbReference>
<evidence type="ECO:0000256" key="1">
    <source>
        <dbReference type="ARBA" id="ARBA00022679"/>
    </source>
</evidence>
<organism evidence="3 4">
    <name type="scientific">Myroides odoratus</name>
    <name type="common">Flavobacterium odoratum</name>
    <dbReference type="NCBI Taxonomy" id="256"/>
    <lineage>
        <taxon>Bacteria</taxon>
        <taxon>Pseudomonadati</taxon>
        <taxon>Bacteroidota</taxon>
        <taxon>Flavobacteriia</taxon>
        <taxon>Flavobacteriales</taxon>
        <taxon>Flavobacteriaceae</taxon>
        <taxon>Myroides</taxon>
    </lineage>
</organism>
<evidence type="ECO:0000313" key="4">
    <source>
        <dbReference type="Proteomes" id="UP000596202"/>
    </source>
</evidence>
<keyword evidence="1" id="KW-0808">Transferase</keyword>
<dbReference type="PROSITE" id="PS51186">
    <property type="entry name" value="GNAT"/>
    <property type="match status" value="1"/>
</dbReference>
<dbReference type="Gene3D" id="3.40.630.30">
    <property type="match status" value="1"/>
</dbReference>
<dbReference type="RefSeq" id="WP_002992402.1">
    <property type="nucleotide sequence ID" value="NZ_CP068108.1"/>
</dbReference>
<feature type="domain" description="N-acetyltransferase" evidence="2">
    <location>
        <begin position="4"/>
        <end position="167"/>
    </location>
</feature>
<evidence type="ECO:0000313" key="3">
    <source>
        <dbReference type="EMBL" id="QQU01718.1"/>
    </source>
</evidence>
<dbReference type="InterPro" id="IPR050769">
    <property type="entry name" value="NAT_camello-type"/>
</dbReference>
<dbReference type="Pfam" id="PF00583">
    <property type="entry name" value="Acetyltransf_1"/>
    <property type="match status" value="1"/>
</dbReference>
<sequence length="174" mass="20487">MFEIKIKKVDEKTMEGVLAYVKAFRKDLFPMLDHTKVPNDLLHFKSIYLDHPLGCFLQANNEKGELIGVIGMMPYDDRFDYLDYKHQRTVEVARLFVEPTYRRTGLATQLFQALFQVAKEKEIECLYLHTHPFLTGAFEYWQKQGFQHRTTSLDGGFTTWHMDRMVDSLRLATI</sequence>
<proteinExistence type="predicted"/>
<dbReference type="InterPro" id="IPR000182">
    <property type="entry name" value="GNAT_dom"/>
</dbReference>
<dbReference type="PANTHER" id="PTHR13947:SF37">
    <property type="entry name" value="LD18367P"/>
    <property type="match status" value="1"/>
</dbReference>
<dbReference type="GeneID" id="93527646"/>
<protein>
    <submittedName>
        <fullName evidence="3">GNAT family N-acetyltransferase</fullName>
    </submittedName>
</protein>
<dbReference type="EMBL" id="CP068108">
    <property type="protein sequence ID" value="QQU01718.1"/>
    <property type="molecule type" value="Genomic_DNA"/>
</dbReference>
<name>A0A9Q6Z3X0_MYROD</name>
<dbReference type="InterPro" id="IPR016181">
    <property type="entry name" value="Acyl_CoA_acyltransferase"/>
</dbReference>
<evidence type="ECO:0000259" key="2">
    <source>
        <dbReference type="PROSITE" id="PS51186"/>
    </source>
</evidence>
<dbReference type="AlphaFoldDB" id="A0A9Q6Z3X0"/>
<dbReference type="GO" id="GO:0008080">
    <property type="term" value="F:N-acetyltransferase activity"/>
    <property type="evidence" value="ECO:0007669"/>
    <property type="project" value="InterPro"/>
</dbReference>
<dbReference type="OrthoDB" id="9789603at2"/>
<reference evidence="3 4" key="1">
    <citation type="submission" date="2021-01" db="EMBL/GenBank/DDBJ databases">
        <title>FDA dAtabase for Regulatory Grade micrObial Sequences (FDA-ARGOS): Supporting development and validation of Infectious Disease Dx tests.</title>
        <authorList>
            <person name="Sproer C."/>
            <person name="Gronow S."/>
            <person name="Severitt S."/>
            <person name="Schroder I."/>
            <person name="Tallon L."/>
            <person name="Sadzewicz L."/>
            <person name="Zhao X."/>
            <person name="Boylan J."/>
            <person name="Ott S."/>
            <person name="Bowen H."/>
            <person name="Vavikolanu K."/>
            <person name="Mehta A."/>
            <person name="Aluvathingal J."/>
            <person name="Nadendla S."/>
            <person name="Lowell S."/>
            <person name="Myers T."/>
            <person name="Yan Y."/>
            <person name="Sichtig H."/>
        </authorList>
    </citation>
    <scope>NUCLEOTIDE SEQUENCE [LARGE SCALE GENOMIC DNA]</scope>
    <source>
        <strain evidence="3 4">FDAARGOS_1131</strain>
    </source>
</reference>
<dbReference type="CDD" id="cd04301">
    <property type="entry name" value="NAT_SF"/>
    <property type="match status" value="1"/>
</dbReference>
<accession>A0A9Q6Z3X0</accession>
<dbReference type="Proteomes" id="UP000596202">
    <property type="component" value="Chromosome"/>
</dbReference>